<evidence type="ECO:0000256" key="6">
    <source>
        <dbReference type="SAM" id="MobiDB-lite"/>
    </source>
</evidence>
<evidence type="ECO:0000256" key="2">
    <source>
        <dbReference type="ARBA" id="ARBA00010992"/>
    </source>
</evidence>
<protein>
    <recommendedName>
        <fullName evidence="8">Major facilitator superfamily (MFS) profile domain-containing protein</fullName>
    </recommendedName>
</protein>
<dbReference type="GO" id="GO:0005351">
    <property type="term" value="F:carbohydrate:proton symporter activity"/>
    <property type="evidence" value="ECO:0007669"/>
    <property type="project" value="TreeGrafter"/>
</dbReference>
<feature type="transmembrane region" description="Helical" evidence="7">
    <location>
        <begin position="183"/>
        <end position="206"/>
    </location>
</feature>
<feature type="transmembrane region" description="Helical" evidence="7">
    <location>
        <begin position="152"/>
        <end position="171"/>
    </location>
</feature>
<dbReference type="EMBL" id="JABEXW010000294">
    <property type="protein sequence ID" value="KAF4966407.1"/>
    <property type="molecule type" value="Genomic_DNA"/>
</dbReference>
<sequence>MPGDLQPSYHEMESTTPWQSVPQEDQDNNTAYDPYNSQLTLDTSASASKQTSNPKIDTDDQLPLRKALKKYPKIAMYCLAMTIPIIGWGYDLVVVGGVTGVDTFVADYGEKVHGVMDIPGNWLSLWMGLPPAGSALGGLLGGWLQNKIGRKFSLLTGTLVSIIAIACIFFSHLPEPLASKRMMLTAGLTVQGFSVGIIKTVCVTWVSENAPTALRGSAMALFPTFTLFGQLIGSVVLFIVNKTEGSSGYLGAFGSQWILAVGPLILSIVMPESPAHLVRTGQEQRAIKSATRLFSPKVNPHSALERIRATIEEERATTGSATYWACFKGTNLRRTLVTMLAAVMPALFGLELLSNATIFMKSMGMKSSPALLTMVGGIVAGMLANGVGFWLLSRAGRRSMTNVTLGIAAILWGVLGVTGFWTNPQLMWVAVGVMISVIVVCGLGCWPAGYAIMGETSSLQLRSLTQGLGGVASHASSITLAVTLPMLFSRDKLALGAKTGFLFCGLSLIGLVLSWLYIPEMKGRSAIEIDHMFALGLSARKFKGYRMEAHEIQEASPLAGNVHMNSSV</sequence>
<evidence type="ECO:0000256" key="5">
    <source>
        <dbReference type="ARBA" id="ARBA00023136"/>
    </source>
</evidence>
<evidence type="ECO:0000313" key="10">
    <source>
        <dbReference type="Proteomes" id="UP000622797"/>
    </source>
</evidence>
<keyword evidence="3 7" id="KW-0812">Transmembrane</keyword>
<dbReference type="Gene3D" id="1.20.1250.20">
    <property type="entry name" value="MFS general substrate transporter like domains"/>
    <property type="match status" value="1"/>
</dbReference>
<dbReference type="PANTHER" id="PTHR48022">
    <property type="entry name" value="PLASTIDIC GLUCOSE TRANSPORTER 4"/>
    <property type="match status" value="1"/>
</dbReference>
<evidence type="ECO:0000256" key="1">
    <source>
        <dbReference type="ARBA" id="ARBA00004141"/>
    </source>
</evidence>
<evidence type="ECO:0000256" key="4">
    <source>
        <dbReference type="ARBA" id="ARBA00022989"/>
    </source>
</evidence>
<feature type="transmembrane region" description="Helical" evidence="7">
    <location>
        <begin position="246"/>
        <end position="269"/>
    </location>
</feature>
<feature type="transmembrane region" description="Helical" evidence="7">
    <location>
        <begin position="370"/>
        <end position="391"/>
    </location>
</feature>
<evidence type="ECO:0000313" key="9">
    <source>
        <dbReference type="EMBL" id="KAF4966407.1"/>
    </source>
</evidence>
<comment type="subcellular location">
    <subcellularLocation>
        <location evidence="1">Membrane</location>
        <topology evidence="1">Multi-pass membrane protein</topology>
    </subcellularLocation>
</comment>
<feature type="transmembrane region" description="Helical" evidence="7">
    <location>
        <begin position="464"/>
        <end position="488"/>
    </location>
</feature>
<dbReference type="PROSITE" id="PS50850">
    <property type="entry name" value="MFS"/>
    <property type="match status" value="1"/>
</dbReference>
<evidence type="ECO:0000256" key="7">
    <source>
        <dbReference type="SAM" id="Phobius"/>
    </source>
</evidence>
<dbReference type="InterPro" id="IPR036259">
    <property type="entry name" value="MFS_trans_sf"/>
</dbReference>
<accession>A0A8H4X918</accession>
<dbReference type="SUPFAM" id="SSF103473">
    <property type="entry name" value="MFS general substrate transporter"/>
    <property type="match status" value="1"/>
</dbReference>
<name>A0A8H4X918_9HYPO</name>
<reference evidence="9" key="1">
    <citation type="journal article" date="2020" name="BMC Genomics">
        <title>Correction to: Identification and distribution of gene clusters required for synthesis of sphingolipid metabolism inhibitors in diverse species of the filamentous fungus Fusarium.</title>
        <authorList>
            <person name="Kim H.S."/>
            <person name="Lohmar J.M."/>
            <person name="Busman M."/>
            <person name="Brown D.W."/>
            <person name="Naumann T.A."/>
            <person name="Divon H.H."/>
            <person name="Lysoe E."/>
            <person name="Uhlig S."/>
            <person name="Proctor R.H."/>
        </authorList>
    </citation>
    <scope>NUCLEOTIDE SEQUENCE</scope>
    <source>
        <strain evidence="9">NRRL 20472</strain>
    </source>
</reference>
<dbReference type="Pfam" id="PF00083">
    <property type="entry name" value="Sugar_tr"/>
    <property type="match status" value="1"/>
</dbReference>
<dbReference type="Proteomes" id="UP000622797">
    <property type="component" value="Unassembled WGS sequence"/>
</dbReference>
<dbReference type="InterPro" id="IPR050360">
    <property type="entry name" value="MFS_Sugar_Transporters"/>
</dbReference>
<organism evidence="9 10">
    <name type="scientific">Fusarium sarcochroum</name>
    <dbReference type="NCBI Taxonomy" id="1208366"/>
    <lineage>
        <taxon>Eukaryota</taxon>
        <taxon>Fungi</taxon>
        <taxon>Dikarya</taxon>
        <taxon>Ascomycota</taxon>
        <taxon>Pezizomycotina</taxon>
        <taxon>Sordariomycetes</taxon>
        <taxon>Hypocreomycetidae</taxon>
        <taxon>Hypocreales</taxon>
        <taxon>Nectriaceae</taxon>
        <taxon>Fusarium</taxon>
        <taxon>Fusarium lateritium species complex</taxon>
    </lineage>
</organism>
<dbReference type="InterPro" id="IPR020846">
    <property type="entry name" value="MFS_dom"/>
</dbReference>
<proteinExistence type="inferred from homology"/>
<feature type="transmembrane region" description="Helical" evidence="7">
    <location>
        <begin position="427"/>
        <end position="452"/>
    </location>
</feature>
<feature type="transmembrane region" description="Helical" evidence="7">
    <location>
        <begin position="403"/>
        <end position="421"/>
    </location>
</feature>
<dbReference type="OrthoDB" id="6612291at2759"/>
<feature type="domain" description="Major facilitator superfamily (MFS) profile" evidence="8">
    <location>
        <begin position="77"/>
        <end position="522"/>
    </location>
</feature>
<dbReference type="PANTHER" id="PTHR48022:SF41">
    <property type="entry name" value="MAJOR FACILITATOR SUPERFAMILY (MFS) PROFILE DOMAIN-CONTAINING PROTEIN"/>
    <property type="match status" value="1"/>
</dbReference>
<keyword evidence="5 7" id="KW-0472">Membrane</keyword>
<evidence type="ECO:0000256" key="3">
    <source>
        <dbReference type="ARBA" id="ARBA00022692"/>
    </source>
</evidence>
<dbReference type="GO" id="GO:0016020">
    <property type="term" value="C:membrane"/>
    <property type="evidence" value="ECO:0007669"/>
    <property type="project" value="UniProtKB-SubCell"/>
</dbReference>
<evidence type="ECO:0000259" key="8">
    <source>
        <dbReference type="PROSITE" id="PS50850"/>
    </source>
</evidence>
<keyword evidence="4 7" id="KW-1133">Transmembrane helix</keyword>
<comment type="similarity">
    <text evidence="2">Belongs to the major facilitator superfamily. Sugar transporter (TC 2.A.1.1) family.</text>
</comment>
<dbReference type="InterPro" id="IPR005828">
    <property type="entry name" value="MFS_sugar_transport-like"/>
</dbReference>
<gene>
    <name evidence="9" type="ORF">FSARC_5916</name>
</gene>
<feature type="transmembrane region" description="Helical" evidence="7">
    <location>
        <begin position="336"/>
        <end position="358"/>
    </location>
</feature>
<feature type="compositionally biased region" description="Polar residues" evidence="6">
    <location>
        <begin position="14"/>
        <end position="37"/>
    </location>
</feature>
<feature type="transmembrane region" description="Helical" evidence="7">
    <location>
        <begin position="500"/>
        <end position="518"/>
    </location>
</feature>
<keyword evidence="10" id="KW-1185">Reference proteome</keyword>
<feature type="transmembrane region" description="Helical" evidence="7">
    <location>
        <begin position="218"/>
        <end position="240"/>
    </location>
</feature>
<feature type="transmembrane region" description="Helical" evidence="7">
    <location>
        <begin position="121"/>
        <end position="140"/>
    </location>
</feature>
<dbReference type="AlphaFoldDB" id="A0A8H4X918"/>
<comment type="caution">
    <text evidence="9">The sequence shown here is derived from an EMBL/GenBank/DDBJ whole genome shotgun (WGS) entry which is preliminary data.</text>
</comment>
<feature type="transmembrane region" description="Helical" evidence="7">
    <location>
        <begin position="74"/>
        <end position="101"/>
    </location>
</feature>
<feature type="region of interest" description="Disordered" evidence="6">
    <location>
        <begin position="1"/>
        <end position="37"/>
    </location>
</feature>
<reference evidence="9" key="2">
    <citation type="submission" date="2020-05" db="EMBL/GenBank/DDBJ databases">
        <authorList>
            <person name="Kim H.-S."/>
            <person name="Proctor R.H."/>
            <person name="Brown D.W."/>
        </authorList>
    </citation>
    <scope>NUCLEOTIDE SEQUENCE</scope>
    <source>
        <strain evidence="9">NRRL 20472</strain>
    </source>
</reference>